<organism evidence="1 2">
    <name type="scientific">Aestuariivirga litoralis</name>
    <dbReference type="NCBI Taxonomy" id="2650924"/>
    <lineage>
        <taxon>Bacteria</taxon>
        <taxon>Pseudomonadati</taxon>
        <taxon>Pseudomonadota</taxon>
        <taxon>Alphaproteobacteria</taxon>
        <taxon>Hyphomicrobiales</taxon>
        <taxon>Aestuariivirgaceae</taxon>
        <taxon>Aestuariivirga</taxon>
    </lineage>
</organism>
<comment type="caution">
    <text evidence="1">The sequence shown here is derived from an EMBL/GenBank/DDBJ whole genome shotgun (WGS) entry which is preliminary data.</text>
</comment>
<proteinExistence type="predicted"/>
<name>A0A2W2ARS4_9HYPH</name>
<dbReference type="Proteomes" id="UP000248795">
    <property type="component" value="Unassembled WGS sequence"/>
</dbReference>
<dbReference type="EMBL" id="QKVK01000002">
    <property type="protein sequence ID" value="PZF78061.1"/>
    <property type="molecule type" value="Genomic_DNA"/>
</dbReference>
<evidence type="ECO:0000313" key="1">
    <source>
        <dbReference type="EMBL" id="PZF78061.1"/>
    </source>
</evidence>
<gene>
    <name evidence="1" type="ORF">DK847_06460</name>
</gene>
<protein>
    <submittedName>
        <fullName evidence="1">Transposase</fullName>
    </submittedName>
</protein>
<keyword evidence="2" id="KW-1185">Reference proteome</keyword>
<dbReference type="AlphaFoldDB" id="A0A2W2ARS4"/>
<sequence length="56" mass="6528">MLHHRQGTHLRFHESIETLTPPAIYFGRGQTILLEGERIKYDTIKTRCLQHRGKAA</sequence>
<evidence type="ECO:0000313" key="2">
    <source>
        <dbReference type="Proteomes" id="UP000248795"/>
    </source>
</evidence>
<reference evidence="2" key="1">
    <citation type="submission" date="2018-06" db="EMBL/GenBank/DDBJ databases">
        <title>Aestuariibacter litoralis strain KCTC 52945T.</title>
        <authorList>
            <person name="Li X."/>
            <person name="Salam N."/>
            <person name="Li J.-L."/>
            <person name="Chen Y.-M."/>
            <person name="Yang Z.-W."/>
            <person name="Zhang L.-Y."/>
            <person name="Han M.-X."/>
            <person name="Xiao M."/>
            <person name="Li W.-J."/>
        </authorList>
    </citation>
    <scope>NUCLEOTIDE SEQUENCE [LARGE SCALE GENOMIC DNA]</scope>
    <source>
        <strain evidence="2">KCTC 52945</strain>
    </source>
</reference>
<accession>A0A2W2ARS4</accession>